<keyword evidence="6" id="KW-1133">Transmembrane helix</keyword>
<evidence type="ECO:0000256" key="3">
    <source>
        <dbReference type="ARBA" id="ARBA00023214"/>
    </source>
</evidence>
<keyword evidence="1" id="KW-0813">Transport</keyword>
<keyword evidence="2" id="KW-0406">Ion transport</keyword>
<sequence>MSPPTPDPWRSPGHRPGGSWAFVRRRNLAYLKLWSGRLAFWIGAVGVGLLAVAFARLSDWASRQFLGATHHWFWLPLVAGPLGGMACLYLTRRYFPGAEGSGIPQAMAELQRPEHGLWRPLVSLRIVVGKMLIGAGAVGCGFSMGREGPTVQVGASLMDAIHRWLPPALHVQRSHLVVAGGAAGIAAAFNTPLAGIVFAIEEMSRGVESRMSGLVITAIVLAGVVSQSLLGGGHYFGHILVAESNRMDLARAVLVSFLVCGLAGGLFSRMMVLAAGNWQGALARLRKERPYHFVAACGLLLGALGMVCGGLTFGSGYDPTHQALLGVRELPWYFAPAKFVATVVSYLTGLPGGIFAPSLAVGAGLGSTLTHIAGQGEPTGLLLILCMAGFLAAVTQAPITSFVIVMEMVDGYSMVIGLMATALLSSGLSRLFSPPLYRTLAAGMVARQPKAPPPPPAADPATAADPAPVPPVAPEPPPETSHEAGPQGELPLAPVTPDQPRKPQP</sequence>
<feature type="transmembrane region" description="Helical" evidence="6">
    <location>
        <begin position="249"/>
        <end position="272"/>
    </location>
</feature>
<feature type="transmembrane region" description="Helical" evidence="6">
    <location>
        <begin position="411"/>
        <end position="432"/>
    </location>
</feature>
<evidence type="ECO:0000256" key="5">
    <source>
        <dbReference type="SAM" id="MobiDB-lite"/>
    </source>
</evidence>
<keyword evidence="3" id="KW-0868">Chloride</keyword>
<dbReference type="Pfam" id="PF00654">
    <property type="entry name" value="Voltage_CLC"/>
    <property type="match status" value="1"/>
</dbReference>
<feature type="transmembrane region" description="Helical" evidence="6">
    <location>
        <begin position="122"/>
        <end position="144"/>
    </location>
</feature>
<feature type="transmembrane region" description="Helical" evidence="6">
    <location>
        <begin position="176"/>
        <end position="200"/>
    </location>
</feature>
<feature type="transmembrane region" description="Helical" evidence="6">
    <location>
        <begin position="38"/>
        <end position="57"/>
    </location>
</feature>
<proteinExistence type="predicted"/>
<dbReference type="GO" id="GO:0016020">
    <property type="term" value="C:membrane"/>
    <property type="evidence" value="ECO:0007669"/>
    <property type="project" value="InterPro"/>
</dbReference>
<name>A0A975XTP5_9RHOO</name>
<feature type="compositionally biased region" description="Pro residues" evidence="5">
    <location>
        <begin position="467"/>
        <end position="479"/>
    </location>
</feature>
<dbReference type="CDD" id="cd01034">
    <property type="entry name" value="EriC_like"/>
    <property type="match status" value="1"/>
</dbReference>
<dbReference type="InterPro" id="IPR050368">
    <property type="entry name" value="ClC-type_chloride_channel"/>
</dbReference>
<dbReference type="Proteomes" id="UP000683428">
    <property type="component" value="Chromosome"/>
</dbReference>
<accession>A0A975XTP5</accession>
<protein>
    <submittedName>
        <fullName evidence="7">Chloride channel protein</fullName>
    </submittedName>
</protein>
<evidence type="ECO:0000256" key="1">
    <source>
        <dbReference type="ARBA" id="ARBA00022448"/>
    </source>
</evidence>
<gene>
    <name evidence="7" type="ORF">Azoinq_08725</name>
</gene>
<feature type="transmembrane region" description="Helical" evidence="6">
    <location>
        <begin position="381"/>
        <end position="405"/>
    </location>
</feature>
<feature type="transmembrane region" description="Helical" evidence="6">
    <location>
        <begin position="72"/>
        <end position="91"/>
    </location>
</feature>
<feature type="region of interest" description="Disordered" evidence="5">
    <location>
        <begin position="448"/>
        <end position="505"/>
    </location>
</feature>
<keyword evidence="6" id="KW-0812">Transmembrane</keyword>
<dbReference type="KEGG" id="aiq:Azoinq_08725"/>
<evidence type="ECO:0000313" key="7">
    <source>
        <dbReference type="EMBL" id="QWT47958.1"/>
    </source>
</evidence>
<evidence type="ECO:0000256" key="4">
    <source>
        <dbReference type="ARBA" id="ARBA00023303"/>
    </source>
</evidence>
<evidence type="ECO:0000256" key="6">
    <source>
        <dbReference type="SAM" id="Phobius"/>
    </source>
</evidence>
<dbReference type="PANTHER" id="PTHR43427">
    <property type="entry name" value="CHLORIDE CHANNEL PROTEIN CLC-E"/>
    <property type="match status" value="1"/>
</dbReference>
<feature type="transmembrane region" description="Helical" evidence="6">
    <location>
        <begin position="212"/>
        <end position="237"/>
    </location>
</feature>
<organism evidence="7 8">
    <name type="scientific">Azospira inquinata</name>
    <dbReference type="NCBI Taxonomy" id="2785627"/>
    <lineage>
        <taxon>Bacteria</taxon>
        <taxon>Pseudomonadati</taxon>
        <taxon>Pseudomonadota</taxon>
        <taxon>Betaproteobacteria</taxon>
        <taxon>Rhodocyclales</taxon>
        <taxon>Rhodocyclaceae</taxon>
        <taxon>Azospira</taxon>
    </lineage>
</organism>
<keyword evidence="4" id="KW-0407">Ion channel</keyword>
<dbReference type="PANTHER" id="PTHR43427:SF6">
    <property type="entry name" value="CHLORIDE CHANNEL PROTEIN CLC-E"/>
    <property type="match status" value="1"/>
</dbReference>
<feature type="transmembrane region" description="Helical" evidence="6">
    <location>
        <begin position="333"/>
        <end position="360"/>
    </location>
</feature>
<evidence type="ECO:0000256" key="2">
    <source>
        <dbReference type="ARBA" id="ARBA00023065"/>
    </source>
</evidence>
<dbReference type="AlphaFoldDB" id="A0A975XTP5"/>
<evidence type="ECO:0000313" key="8">
    <source>
        <dbReference type="Proteomes" id="UP000683428"/>
    </source>
</evidence>
<keyword evidence="8" id="KW-1185">Reference proteome</keyword>
<dbReference type="RefSeq" id="WP_216129946.1">
    <property type="nucleotide sequence ID" value="NZ_CP064782.1"/>
</dbReference>
<dbReference type="EMBL" id="CP064782">
    <property type="protein sequence ID" value="QWT47958.1"/>
    <property type="molecule type" value="Genomic_DNA"/>
</dbReference>
<dbReference type="GO" id="GO:0015108">
    <property type="term" value="F:chloride transmembrane transporter activity"/>
    <property type="evidence" value="ECO:0007669"/>
    <property type="project" value="InterPro"/>
</dbReference>
<dbReference type="InterPro" id="IPR001807">
    <property type="entry name" value="ClC"/>
</dbReference>
<reference evidence="7" key="1">
    <citation type="submission" date="2020-11" db="EMBL/GenBank/DDBJ databases">
        <title>Azospira inquinata sp. nov.</title>
        <authorList>
            <person name="Moe W.M."/>
            <person name="Mikes M.C."/>
        </authorList>
    </citation>
    <scope>NUCLEOTIDE SEQUENCE</scope>
    <source>
        <strain evidence="7">Azo-3</strain>
    </source>
</reference>
<feature type="transmembrane region" description="Helical" evidence="6">
    <location>
        <begin position="293"/>
        <end position="313"/>
    </location>
</feature>
<keyword evidence="6" id="KW-0472">Membrane</keyword>